<dbReference type="EMBL" id="BAAAPN010000107">
    <property type="protein sequence ID" value="GAA1778036.1"/>
    <property type="molecule type" value="Genomic_DNA"/>
</dbReference>
<keyword evidence="3" id="KW-1003">Cell membrane</keyword>
<feature type="transmembrane region" description="Helical" evidence="7">
    <location>
        <begin position="126"/>
        <end position="146"/>
    </location>
</feature>
<dbReference type="Proteomes" id="UP001501475">
    <property type="component" value="Unassembled WGS sequence"/>
</dbReference>
<evidence type="ECO:0000256" key="4">
    <source>
        <dbReference type="ARBA" id="ARBA00022692"/>
    </source>
</evidence>
<dbReference type="Pfam" id="PF03547">
    <property type="entry name" value="Mem_trans"/>
    <property type="match status" value="1"/>
</dbReference>
<evidence type="ECO:0000256" key="2">
    <source>
        <dbReference type="ARBA" id="ARBA00022448"/>
    </source>
</evidence>
<evidence type="ECO:0000256" key="5">
    <source>
        <dbReference type="ARBA" id="ARBA00022989"/>
    </source>
</evidence>
<comment type="subcellular location">
    <subcellularLocation>
        <location evidence="1">Membrane</location>
        <topology evidence="1">Multi-pass membrane protein</topology>
    </subcellularLocation>
</comment>
<evidence type="ECO:0000313" key="9">
    <source>
        <dbReference type="Proteomes" id="UP001501475"/>
    </source>
</evidence>
<sequence length="309" mass="31872">MTYVGGVLEGFVTISFVIAIGFLLAHTGVLDLPAQRVLADVSFLVGSPALLLTVLAKADVRALMSEQLLATIAGVVVPVAIYSTVAITRWHRPLGQLVIGNLSSAYVNAGNLGLPIAAYVLGDAALVAPTLLLQMLVLQPLGLTILDHDRRGGRLHLWSIAKSPLTNPMTMGSLIGVALSLTGTTLPRSVADPIALVGGLAVPAMLLGYGVALRLGPRFGGGAPAEVALTSMLKSFVQPLVAYAVARYGLGITGHALLAVTVTSALPTAQNIFTHATRYGRAEPLARDTILVTTLTCAPVIVVIAAVLG</sequence>
<dbReference type="InterPro" id="IPR004776">
    <property type="entry name" value="Mem_transp_PIN-like"/>
</dbReference>
<feature type="transmembrane region" description="Helical" evidence="7">
    <location>
        <begin position="252"/>
        <end position="273"/>
    </location>
</feature>
<evidence type="ECO:0000256" key="1">
    <source>
        <dbReference type="ARBA" id="ARBA00004141"/>
    </source>
</evidence>
<reference evidence="8 9" key="1">
    <citation type="journal article" date="2019" name="Int. J. Syst. Evol. Microbiol.">
        <title>The Global Catalogue of Microorganisms (GCM) 10K type strain sequencing project: providing services to taxonomists for standard genome sequencing and annotation.</title>
        <authorList>
            <consortium name="The Broad Institute Genomics Platform"/>
            <consortium name="The Broad Institute Genome Sequencing Center for Infectious Disease"/>
            <person name="Wu L."/>
            <person name="Ma J."/>
        </authorList>
    </citation>
    <scope>NUCLEOTIDE SEQUENCE [LARGE SCALE GENOMIC DNA]</scope>
    <source>
        <strain evidence="8 9">JCM 15591</strain>
    </source>
</reference>
<accession>A0ABN2L856</accession>
<evidence type="ECO:0000256" key="6">
    <source>
        <dbReference type="ARBA" id="ARBA00023136"/>
    </source>
</evidence>
<organism evidence="8 9">
    <name type="scientific">Nostocoides vanveenii</name>
    <dbReference type="NCBI Taxonomy" id="330835"/>
    <lineage>
        <taxon>Bacteria</taxon>
        <taxon>Bacillati</taxon>
        <taxon>Actinomycetota</taxon>
        <taxon>Actinomycetes</taxon>
        <taxon>Micrococcales</taxon>
        <taxon>Intrasporangiaceae</taxon>
        <taxon>Nostocoides</taxon>
    </lineage>
</organism>
<feature type="transmembrane region" description="Helical" evidence="7">
    <location>
        <begin position="68"/>
        <end position="87"/>
    </location>
</feature>
<evidence type="ECO:0000313" key="8">
    <source>
        <dbReference type="EMBL" id="GAA1778036.1"/>
    </source>
</evidence>
<protein>
    <submittedName>
        <fullName evidence="8">AEC family transporter</fullName>
    </submittedName>
</protein>
<evidence type="ECO:0000256" key="7">
    <source>
        <dbReference type="SAM" id="Phobius"/>
    </source>
</evidence>
<dbReference type="PANTHER" id="PTHR36838">
    <property type="entry name" value="AUXIN EFFLUX CARRIER FAMILY PROTEIN"/>
    <property type="match status" value="1"/>
</dbReference>
<dbReference type="RefSeq" id="WP_344069655.1">
    <property type="nucleotide sequence ID" value="NZ_BAAAPN010000107.1"/>
</dbReference>
<keyword evidence="2" id="KW-0813">Transport</keyword>
<feature type="transmembrane region" description="Helical" evidence="7">
    <location>
        <begin position="6"/>
        <end position="25"/>
    </location>
</feature>
<keyword evidence="4 7" id="KW-0812">Transmembrane</keyword>
<evidence type="ECO:0000256" key="3">
    <source>
        <dbReference type="ARBA" id="ARBA00022475"/>
    </source>
</evidence>
<feature type="transmembrane region" description="Helical" evidence="7">
    <location>
        <begin position="99"/>
        <end position="120"/>
    </location>
</feature>
<comment type="caution">
    <text evidence="8">The sequence shown here is derived from an EMBL/GenBank/DDBJ whole genome shotgun (WGS) entry which is preliminary data.</text>
</comment>
<gene>
    <name evidence="8" type="ORF">GCM10009810_38760</name>
</gene>
<dbReference type="PANTHER" id="PTHR36838:SF1">
    <property type="entry name" value="SLR1864 PROTEIN"/>
    <property type="match status" value="1"/>
</dbReference>
<name>A0ABN2L856_9MICO</name>
<keyword evidence="5 7" id="KW-1133">Transmembrane helix</keyword>
<feature type="transmembrane region" description="Helical" evidence="7">
    <location>
        <begin position="285"/>
        <end position="308"/>
    </location>
</feature>
<keyword evidence="6 7" id="KW-0472">Membrane</keyword>
<keyword evidence="9" id="KW-1185">Reference proteome</keyword>
<feature type="transmembrane region" description="Helical" evidence="7">
    <location>
        <begin position="193"/>
        <end position="215"/>
    </location>
</feature>
<proteinExistence type="predicted"/>